<evidence type="ECO:0000259" key="6">
    <source>
        <dbReference type="Pfam" id="PF01301"/>
    </source>
</evidence>
<dbReference type="PANTHER" id="PTHR23421">
    <property type="entry name" value="BETA-GALACTOSIDASE RELATED"/>
    <property type="match status" value="1"/>
</dbReference>
<dbReference type="GO" id="GO:0004565">
    <property type="term" value="F:beta-galactosidase activity"/>
    <property type="evidence" value="ECO:0007669"/>
    <property type="project" value="UniProtKB-EC"/>
</dbReference>
<dbReference type="EMBL" id="JAXUIC010000005">
    <property type="protein sequence ID" value="KAK4590911.1"/>
    <property type="molecule type" value="Genomic_DNA"/>
</dbReference>
<keyword evidence="8" id="KW-1185">Reference proteome</keyword>
<comment type="caution">
    <text evidence="7">The sequence shown here is derived from an EMBL/GenBank/DDBJ whole genome shotgun (WGS) entry which is preliminary data.</text>
</comment>
<dbReference type="InterPro" id="IPR017853">
    <property type="entry name" value="GH"/>
</dbReference>
<reference evidence="7 8" key="1">
    <citation type="journal article" date="2023" name="G3 (Bethesda)">
        <title>A haplotype-resolved chromosome-scale genome for Quercus rubra L. provides insights into the genetics of adaptive traits for red oak species.</title>
        <authorList>
            <person name="Kapoor B."/>
            <person name="Jenkins J."/>
            <person name="Schmutz J."/>
            <person name="Zhebentyayeva T."/>
            <person name="Kuelheim C."/>
            <person name="Coggeshall M."/>
            <person name="Heim C."/>
            <person name="Lasky J.R."/>
            <person name="Leites L."/>
            <person name="Islam-Faridi N."/>
            <person name="Romero-Severson J."/>
            <person name="DeLeo V.L."/>
            <person name="Lucas S.M."/>
            <person name="Lazic D."/>
            <person name="Gailing O."/>
            <person name="Carlson J."/>
            <person name="Staton M."/>
        </authorList>
    </citation>
    <scope>NUCLEOTIDE SEQUENCE [LARGE SCALE GENOMIC DNA]</scope>
    <source>
        <strain evidence="7">Pseudo-F2</strain>
    </source>
</reference>
<evidence type="ECO:0000256" key="1">
    <source>
        <dbReference type="ARBA" id="ARBA00001412"/>
    </source>
</evidence>
<dbReference type="GO" id="GO:0005975">
    <property type="term" value="P:carbohydrate metabolic process"/>
    <property type="evidence" value="ECO:0007669"/>
    <property type="project" value="InterPro"/>
</dbReference>
<sequence length="67" mass="7401">MVVAQHPWDSTKDSKSFIHGGPIILSQIENEYGNIMGPYGEAGKECVNWCAKLAESFNIGVAWIMCQ</sequence>
<name>A0AAN7FHZ7_QUERU</name>
<accession>A0AAN7FHZ7</accession>
<evidence type="ECO:0000256" key="5">
    <source>
        <dbReference type="ARBA" id="ARBA00023295"/>
    </source>
</evidence>
<dbReference type="AlphaFoldDB" id="A0AAN7FHZ7"/>
<dbReference type="Proteomes" id="UP001324115">
    <property type="component" value="Unassembled WGS sequence"/>
</dbReference>
<keyword evidence="5" id="KW-0326">Glycosidase</keyword>
<evidence type="ECO:0000256" key="3">
    <source>
        <dbReference type="ARBA" id="ARBA00012756"/>
    </source>
</evidence>
<feature type="domain" description="Glycoside hydrolase 35 catalytic" evidence="6">
    <location>
        <begin position="18"/>
        <end position="67"/>
    </location>
</feature>
<dbReference type="PROSITE" id="PS01182">
    <property type="entry name" value="GLYCOSYL_HYDROL_F35"/>
    <property type="match status" value="1"/>
</dbReference>
<evidence type="ECO:0000313" key="7">
    <source>
        <dbReference type="EMBL" id="KAK4590911.1"/>
    </source>
</evidence>
<comment type="similarity">
    <text evidence="2">Belongs to the glycosyl hydrolase 35 family.</text>
</comment>
<dbReference type="EC" id="3.2.1.23" evidence="3"/>
<evidence type="ECO:0000256" key="2">
    <source>
        <dbReference type="ARBA" id="ARBA00009809"/>
    </source>
</evidence>
<dbReference type="SUPFAM" id="SSF51445">
    <property type="entry name" value="(Trans)glycosidases"/>
    <property type="match status" value="1"/>
</dbReference>
<dbReference type="Gene3D" id="3.20.20.80">
    <property type="entry name" value="Glycosidases"/>
    <property type="match status" value="1"/>
</dbReference>
<dbReference type="InterPro" id="IPR031330">
    <property type="entry name" value="Gly_Hdrlase_35_cat"/>
</dbReference>
<proteinExistence type="inferred from homology"/>
<organism evidence="7 8">
    <name type="scientific">Quercus rubra</name>
    <name type="common">Northern red oak</name>
    <name type="synonym">Quercus borealis</name>
    <dbReference type="NCBI Taxonomy" id="3512"/>
    <lineage>
        <taxon>Eukaryota</taxon>
        <taxon>Viridiplantae</taxon>
        <taxon>Streptophyta</taxon>
        <taxon>Embryophyta</taxon>
        <taxon>Tracheophyta</taxon>
        <taxon>Spermatophyta</taxon>
        <taxon>Magnoliopsida</taxon>
        <taxon>eudicotyledons</taxon>
        <taxon>Gunneridae</taxon>
        <taxon>Pentapetalae</taxon>
        <taxon>rosids</taxon>
        <taxon>fabids</taxon>
        <taxon>Fagales</taxon>
        <taxon>Fagaceae</taxon>
        <taxon>Quercus</taxon>
    </lineage>
</organism>
<protein>
    <recommendedName>
        <fullName evidence="3">beta-galactosidase</fullName>
        <ecNumber evidence="3">3.2.1.23</ecNumber>
    </recommendedName>
</protein>
<keyword evidence="4" id="KW-0378">Hydrolase</keyword>
<comment type="catalytic activity">
    <reaction evidence="1">
        <text>Hydrolysis of terminal non-reducing beta-D-galactose residues in beta-D-galactosides.</text>
        <dbReference type="EC" id="3.2.1.23"/>
    </reaction>
</comment>
<dbReference type="InterPro" id="IPR019801">
    <property type="entry name" value="Glyco_hydro_35_CS"/>
</dbReference>
<dbReference type="Pfam" id="PF01301">
    <property type="entry name" value="Glyco_hydro_35"/>
    <property type="match status" value="1"/>
</dbReference>
<dbReference type="InterPro" id="IPR001944">
    <property type="entry name" value="Glycoside_Hdrlase_35"/>
</dbReference>
<evidence type="ECO:0000256" key="4">
    <source>
        <dbReference type="ARBA" id="ARBA00022801"/>
    </source>
</evidence>
<gene>
    <name evidence="7" type="ORF">RGQ29_021204</name>
</gene>
<evidence type="ECO:0000313" key="8">
    <source>
        <dbReference type="Proteomes" id="UP001324115"/>
    </source>
</evidence>